<dbReference type="AlphaFoldDB" id="A0A0N8KDP5"/>
<evidence type="ECO:0000313" key="2">
    <source>
        <dbReference type="EMBL" id="KPQ09114.1"/>
    </source>
</evidence>
<keyword evidence="1" id="KW-1133">Transmembrane helix</keyword>
<evidence type="ECO:0000256" key="1">
    <source>
        <dbReference type="SAM" id="Phobius"/>
    </source>
</evidence>
<dbReference type="Proteomes" id="UP000050421">
    <property type="component" value="Unassembled WGS sequence"/>
</dbReference>
<feature type="transmembrane region" description="Helical" evidence="1">
    <location>
        <begin position="12"/>
        <end position="31"/>
    </location>
</feature>
<gene>
    <name evidence="2" type="ORF">HLUCCX10_16625</name>
</gene>
<sequence>MKKPMQSNTTLIIVVVVLALHFLVGIGWLLYKMAGPKKPDKDS</sequence>
<accession>A0A0N8KDP5</accession>
<dbReference type="EMBL" id="LJXT01000150">
    <property type="protein sequence ID" value="KPQ09114.1"/>
    <property type="molecule type" value="Genomic_DNA"/>
</dbReference>
<proteinExistence type="predicted"/>
<keyword evidence="1" id="KW-0812">Transmembrane</keyword>
<comment type="caution">
    <text evidence="2">The sequence shown here is derived from an EMBL/GenBank/DDBJ whole genome shotgun (WGS) entry which is preliminary data.</text>
</comment>
<reference evidence="2 3" key="1">
    <citation type="submission" date="2015-09" db="EMBL/GenBank/DDBJ databases">
        <title>Identification and resolution of microdiversity through metagenomic sequencing of parallel consortia.</title>
        <authorList>
            <person name="Nelson W.C."/>
            <person name="Romine M.F."/>
            <person name="Lindemann S.R."/>
        </authorList>
    </citation>
    <scope>NUCLEOTIDE SEQUENCE [LARGE SCALE GENOMIC DNA]</scope>
    <source>
        <strain evidence="2">HL-49</strain>
    </source>
</reference>
<organism evidence="2 3">
    <name type="scientific">Algoriphagus marincola HL-49</name>
    <dbReference type="NCBI Taxonomy" id="1305737"/>
    <lineage>
        <taxon>Bacteria</taxon>
        <taxon>Pseudomonadati</taxon>
        <taxon>Bacteroidota</taxon>
        <taxon>Cytophagia</taxon>
        <taxon>Cytophagales</taxon>
        <taxon>Cyclobacteriaceae</taxon>
        <taxon>Algoriphagus</taxon>
    </lineage>
</organism>
<dbReference type="PATRIC" id="fig|1305737.6.peg.329"/>
<keyword evidence="1" id="KW-0472">Membrane</keyword>
<evidence type="ECO:0000313" key="3">
    <source>
        <dbReference type="Proteomes" id="UP000050421"/>
    </source>
</evidence>
<protein>
    <submittedName>
        <fullName evidence="2">Uncharacterized protein</fullName>
    </submittedName>
</protein>
<name>A0A0N8KDP5_9BACT</name>